<evidence type="ECO:0000256" key="6">
    <source>
        <dbReference type="SAM" id="SignalP"/>
    </source>
</evidence>
<feature type="domain" description="AA1-like" evidence="7">
    <location>
        <begin position="27"/>
        <end position="144"/>
    </location>
</feature>
<dbReference type="InterPro" id="IPR032382">
    <property type="entry name" value="AltA1"/>
</dbReference>
<feature type="signal peptide" evidence="6">
    <location>
        <begin position="1"/>
        <end position="17"/>
    </location>
</feature>
<dbReference type="PROSITE" id="PS51895">
    <property type="entry name" value="AA1"/>
    <property type="match status" value="1"/>
</dbReference>
<evidence type="ECO:0000313" key="9">
    <source>
        <dbReference type="Proteomes" id="UP001521116"/>
    </source>
</evidence>
<name>A0ABR3SFB3_9PEZI</name>
<evidence type="ECO:0000256" key="5">
    <source>
        <dbReference type="PROSITE-ProRule" id="PRU01243"/>
    </source>
</evidence>
<protein>
    <recommendedName>
        <fullName evidence="7">AA1-like domain-containing protein</fullName>
    </recommendedName>
</protein>
<dbReference type="Gene3D" id="2.40.350.20">
    <property type="match status" value="1"/>
</dbReference>
<dbReference type="EMBL" id="JAJVDC020000189">
    <property type="protein sequence ID" value="KAL1619341.1"/>
    <property type="molecule type" value="Genomic_DNA"/>
</dbReference>
<dbReference type="Pfam" id="PF16541">
    <property type="entry name" value="AltA1"/>
    <property type="match status" value="1"/>
</dbReference>
<evidence type="ECO:0000256" key="2">
    <source>
        <dbReference type="ARBA" id="ARBA00022525"/>
    </source>
</evidence>
<comment type="caution">
    <text evidence="5">Lacks conserved residue(s) required for the propagation of feature annotation.</text>
</comment>
<evidence type="ECO:0000256" key="3">
    <source>
        <dbReference type="ARBA" id="ARBA00022729"/>
    </source>
</evidence>
<comment type="caution">
    <text evidence="8">The sequence shown here is derived from an EMBL/GenBank/DDBJ whole genome shotgun (WGS) entry which is preliminary data.</text>
</comment>
<proteinExistence type="predicted"/>
<keyword evidence="4 5" id="KW-1015">Disulfide bond</keyword>
<evidence type="ECO:0000256" key="4">
    <source>
        <dbReference type="ARBA" id="ARBA00023157"/>
    </source>
</evidence>
<evidence type="ECO:0000259" key="7">
    <source>
        <dbReference type="PROSITE" id="PS51895"/>
    </source>
</evidence>
<keyword evidence="3 6" id="KW-0732">Signal</keyword>
<keyword evidence="2" id="KW-0964">Secreted</keyword>
<evidence type="ECO:0000313" key="8">
    <source>
        <dbReference type="EMBL" id="KAL1619341.1"/>
    </source>
</evidence>
<feature type="chain" id="PRO_5047090239" description="AA1-like domain-containing protein" evidence="6">
    <location>
        <begin position="18"/>
        <end position="148"/>
    </location>
</feature>
<sequence>MKFSIATAAGLIAVAAAAPAPQANTVADPNTVTIENLSVRKNNGLQAASFSITPAGASCSQTDATALVYPRMTACEGSAYNYYFQIQDGATSSEYKLTVTREVGMNSVVNGTVSVPVYCHAGGNGADDFVCSQVANATTTLAERFGTY</sequence>
<comment type="subcellular location">
    <subcellularLocation>
        <location evidence="1">Secreted</location>
    </subcellularLocation>
</comment>
<dbReference type="Proteomes" id="UP001521116">
    <property type="component" value="Unassembled WGS sequence"/>
</dbReference>
<evidence type="ECO:0000256" key="1">
    <source>
        <dbReference type="ARBA" id="ARBA00004613"/>
    </source>
</evidence>
<keyword evidence="9" id="KW-1185">Reference proteome</keyword>
<accession>A0ABR3SFB3</accession>
<reference evidence="8 9" key="1">
    <citation type="submission" date="2024-02" db="EMBL/GenBank/DDBJ databases">
        <title>De novo assembly and annotation of 12 fungi associated with fruit tree decline syndrome in Ontario, Canada.</title>
        <authorList>
            <person name="Sulman M."/>
            <person name="Ellouze W."/>
            <person name="Ilyukhin E."/>
        </authorList>
    </citation>
    <scope>NUCLEOTIDE SEQUENCE [LARGE SCALE GENOMIC DNA]</scope>
    <source>
        <strain evidence="8 9">M1-105</strain>
    </source>
</reference>
<gene>
    <name evidence="8" type="ORF">SLS56_010141</name>
</gene>
<feature type="disulfide bond" evidence="5">
    <location>
        <begin position="119"/>
        <end position="131"/>
    </location>
</feature>
<organism evidence="8 9">
    <name type="scientific">Neofusicoccum ribis</name>
    <dbReference type="NCBI Taxonomy" id="45134"/>
    <lineage>
        <taxon>Eukaryota</taxon>
        <taxon>Fungi</taxon>
        <taxon>Dikarya</taxon>
        <taxon>Ascomycota</taxon>
        <taxon>Pezizomycotina</taxon>
        <taxon>Dothideomycetes</taxon>
        <taxon>Dothideomycetes incertae sedis</taxon>
        <taxon>Botryosphaeriales</taxon>
        <taxon>Botryosphaeriaceae</taxon>
        <taxon>Neofusicoccum</taxon>
    </lineage>
</organism>